<feature type="region of interest" description="Disordered" evidence="6">
    <location>
        <begin position="409"/>
        <end position="436"/>
    </location>
</feature>
<keyword evidence="4 5" id="KW-0175">Coiled coil</keyword>
<dbReference type="InterPro" id="IPR057656">
    <property type="entry name" value="CEP63/Deup1_CC"/>
</dbReference>
<gene>
    <name evidence="9" type="ORF">FSCOSCO3_A020826</name>
</gene>
<evidence type="ECO:0000256" key="2">
    <source>
        <dbReference type="ARBA" id="ARBA00007181"/>
    </source>
</evidence>
<evidence type="ECO:0000256" key="4">
    <source>
        <dbReference type="ARBA" id="ARBA00023054"/>
    </source>
</evidence>
<accession>A0AAV1NCV9</accession>
<evidence type="ECO:0000256" key="1">
    <source>
        <dbReference type="ARBA" id="ARBA00004496"/>
    </source>
</evidence>
<evidence type="ECO:0000259" key="7">
    <source>
        <dbReference type="Pfam" id="PF17045"/>
    </source>
</evidence>
<comment type="similarity">
    <text evidence="2">Belongs to the CEP63 family.</text>
</comment>
<sequence length="703" mass="80668">MEAFLGALQNPDLSSVLSSCEPELQELMRQIDIMINHQKREWEAEMKAMGLRLKNGDEELSTFRDLVDRRDLEIGLLRKQVEDVQTGRQESVTKYEQKLQKVREELDKLKRSYHKLQRKQLKDPSRGANTKETDFSEVTRLSEKIEEYQQCSVEWEQQRNQYQTQLTAVEAQNKSLTDELMHIKSQWASCQQEREHRECCSDVQRLRTQLEKTQSSLHSQELELLRLRPLETWLGQYQREQQVHSEERQELHATLDSQDTFVRRASLERQRLRNEAARLNQVLEAKDQVIRSLEDCLSVHGCVGVETLRQDLEKTAAKLQCAQACEVHLKAEVACLKERMEEVSRQRSDHSKAEQELRSIKANYDSSVTEMKKLREELLRARQTHSGEVEGMRKEVSKLTGELHHRDLAISNLSGSSSSVKQQLRGEQERAEHKTAELQMTQAQLDALRAENQHLKSLLQSKESHSPKRRDSSLTSLRESYVSSLSSLEQENQQLRQELVEKQAQLGHQDKYERALLSNAATDQPQPAQKCHEDHRHRQEVQATQDNLHENPTRYEGEIRRLFKQLQTMSPTSREQPCSQAQDSRSQSAASSCSSNSSGSRRLTRKNSVPNSNESAAEGQSSSSEDSRSLVPSPSQMELLSASPGDGTVSHFLEEENLRSKELLQRLDTYIHDMRENNSKTVSKHLPAGSGPEPAQTSVQSGQ</sequence>
<keyword evidence="3" id="KW-0963">Cytoplasm</keyword>
<dbReference type="GO" id="GO:0007099">
    <property type="term" value="P:centriole replication"/>
    <property type="evidence" value="ECO:0007669"/>
    <property type="project" value="TreeGrafter"/>
</dbReference>
<dbReference type="InterPro" id="IPR031470">
    <property type="entry name" value="CEP63/Deup1_N"/>
</dbReference>
<evidence type="ECO:0000313" key="10">
    <source>
        <dbReference type="Proteomes" id="UP001314229"/>
    </source>
</evidence>
<dbReference type="PANTHER" id="PTHR18875">
    <property type="entry name" value="SARCOMA ANTIGEN NY-SAR-24/CYTOSKELETAL PROTEIN SOJO"/>
    <property type="match status" value="1"/>
</dbReference>
<evidence type="ECO:0000313" key="9">
    <source>
        <dbReference type="EMBL" id="CAK6956254.1"/>
    </source>
</evidence>
<feature type="compositionally biased region" description="Basic and acidic residues" evidence="6">
    <location>
        <begin position="530"/>
        <end position="540"/>
    </location>
</feature>
<feature type="compositionally biased region" description="Low complexity" evidence="6">
    <location>
        <begin position="612"/>
        <end position="635"/>
    </location>
</feature>
<organism evidence="9 10">
    <name type="scientific">Scomber scombrus</name>
    <name type="common">Atlantic mackerel</name>
    <name type="synonym">Scomber vernalis</name>
    <dbReference type="NCBI Taxonomy" id="13677"/>
    <lineage>
        <taxon>Eukaryota</taxon>
        <taxon>Metazoa</taxon>
        <taxon>Chordata</taxon>
        <taxon>Craniata</taxon>
        <taxon>Vertebrata</taxon>
        <taxon>Euteleostomi</taxon>
        <taxon>Actinopterygii</taxon>
        <taxon>Neopterygii</taxon>
        <taxon>Teleostei</taxon>
        <taxon>Neoteleostei</taxon>
        <taxon>Acanthomorphata</taxon>
        <taxon>Pelagiaria</taxon>
        <taxon>Scombriformes</taxon>
        <taxon>Scombridae</taxon>
        <taxon>Scomber</taxon>
    </lineage>
</organism>
<feature type="compositionally biased region" description="Basic and acidic residues" evidence="6">
    <location>
        <begin position="462"/>
        <end position="472"/>
    </location>
</feature>
<comment type="caution">
    <text evidence="9">The sequence shown here is derived from an EMBL/GenBank/DDBJ whole genome shotgun (WGS) entry which is preliminary data.</text>
</comment>
<feature type="region of interest" description="Disordered" evidence="6">
    <location>
        <begin position="521"/>
        <end position="553"/>
    </location>
</feature>
<feature type="coiled-coil region" evidence="5">
    <location>
        <begin position="262"/>
        <end position="289"/>
    </location>
</feature>
<name>A0AAV1NCV9_SCOSC</name>
<feature type="compositionally biased region" description="Polar residues" evidence="6">
    <location>
        <begin position="568"/>
        <end position="578"/>
    </location>
</feature>
<feature type="compositionally biased region" description="Low complexity" evidence="6">
    <location>
        <begin position="579"/>
        <end position="601"/>
    </location>
</feature>
<feature type="compositionally biased region" description="Basic and acidic residues" evidence="6">
    <location>
        <begin position="424"/>
        <end position="436"/>
    </location>
</feature>
<feature type="coiled-coil region" evidence="5">
    <location>
        <begin position="326"/>
        <end position="384"/>
    </location>
</feature>
<dbReference type="GO" id="GO:0005814">
    <property type="term" value="C:centriole"/>
    <property type="evidence" value="ECO:0007669"/>
    <property type="project" value="TreeGrafter"/>
</dbReference>
<dbReference type="Proteomes" id="UP001314229">
    <property type="component" value="Unassembled WGS sequence"/>
</dbReference>
<dbReference type="EMBL" id="CAWUFR010000024">
    <property type="protein sequence ID" value="CAK6956254.1"/>
    <property type="molecule type" value="Genomic_DNA"/>
</dbReference>
<comment type="subcellular location">
    <subcellularLocation>
        <location evidence="1">Cytoplasm</location>
    </subcellularLocation>
</comment>
<feature type="domain" description="CEP63/Deup1 N-terminal" evidence="7">
    <location>
        <begin position="17"/>
        <end position="287"/>
    </location>
</feature>
<feature type="coiled-coil region" evidence="5">
    <location>
        <begin position="92"/>
        <end position="223"/>
    </location>
</feature>
<evidence type="ECO:0000256" key="6">
    <source>
        <dbReference type="SAM" id="MobiDB-lite"/>
    </source>
</evidence>
<dbReference type="PANTHER" id="PTHR18875:SF3">
    <property type="entry name" value="CENTROSOMAL PROTEIN OF 63 KDA"/>
    <property type="match status" value="1"/>
</dbReference>
<evidence type="ECO:0000256" key="5">
    <source>
        <dbReference type="SAM" id="Coils"/>
    </source>
</evidence>
<feature type="region of interest" description="Disordered" evidence="6">
    <location>
        <begin position="568"/>
        <end position="661"/>
    </location>
</feature>
<feature type="domain" description="CEP63/Deup1 CEP152 binding coiled coil" evidence="8">
    <location>
        <begin position="650"/>
        <end position="684"/>
    </location>
</feature>
<feature type="compositionally biased region" description="Basic and acidic residues" evidence="6">
    <location>
        <begin position="652"/>
        <end position="661"/>
    </location>
</feature>
<protein>
    <submittedName>
        <fullName evidence="9">Centrosomal protein of 63 kDa</fullName>
    </submittedName>
</protein>
<dbReference type="Pfam" id="PF25771">
    <property type="entry name" value="CC_CEP152-bind"/>
    <property type="match status" value="1"/>
</dbReference>
<dbReference type="AlphaFoldDB" id="A0AAV1NCV9"/>
<reference evidence="9 10" key="1">
    <citation type="submission" date="2024-01" db="EMBL/GenBank/DDBJ databases">
        <authorList>
            <person name="Alioto T."/>
            <person name="Alioto T."/>
            <person name="Gomez Garrido J."/>
        </authorList>
    </citation>
    <scope>NUCLEOTIDE SEQUENCE [LARGE SCALE GENOMIC DNA]</scope>
</reference>
<evidence type="ECO:0000256" key="3">
    <source>
        <dbReference type="ARBA" id="ARBA00022490"/>
    </source>
</evidence>
<feature type="region of interest" description="Disordered" evidence="6">
    <location>
        <begin position="674"/>
        <end position="703"/>
    </location>
</feature>
<evidence type="ECO:0000259" key="8">
    <source>
        <dbReference type="Pfam" id="PF25771"/>
    </source>
</evidence>
<keyword evidence="10" id="KW-1185">Reference proteome</keyword>
<feature type="region of interest" description="Disordered" evidence="6">
    <location>
        <begin position="458"/>
        <end position="477"/>
    </location>
</feature>
<dbReference type="GO" id="GO:0098535">
    <property type="term" value="P:de novo centriole assembly involved in multi-ciliated epithelial cell differentiation"/>
    <property type="evidence" value="ECO:0007669"/>
    <property type="project" value="TreeGrafter"/>
</dbReference>
<proteinExistence type="inferred from homology"/>
<dbReference type="Pfam" id="PF17045">
    <property type="entry name" value="CEP63"/>
    <property type="match status" value="1"/>
</dbReference>
<dbReference type="GO" id="GO:0005737">
    <property type="term" value="C:cytoplasm"/>
    <property type="evidence" value="ECO:0007669"/>
    <property type="project" value="UniProtKB-SubCell"/>
</dbReference>